<reference evidence="3" key="1">
    <citation type="submission" date="2023-07" db="EMBL/GenBank/DDBJ databases">
        <title>Sequencing the genomes of 1000 actinobacteria strains.</title>
        <authorList>
            <person name="Klenk H.-P."/>
        </authorList>
    </citation>
    <scope>NUCLEOTIDE SEQUENCE</scope>
    <source>
        <strain evidence="3">DSM 45977</strain>
    </source>
</reference>
<evidence type="ECO:0000313" key="4">
    <source>
        <dbReference type="Proteomes" id="UP001180845"/>
    </source>
</evidence>
<accession>A0AAE3ZCR7</accession>
<dbReference type="RefSeq" id="WP_310274143.1">
    <property type="nucleotide sequence ID" value="NZ_JAVDXW010000001.1"/>
</dbReference>
<dbReference type="InterPro" id="IPR002767">
    <property type="entry name" value="Thiamine_BP"/>
</dbReference>
<proteinExistence type="predicted"/>
<protein>
    <submittedName>
        <fullName evidence="3">Uncharacterized protein YqgV (UPF0045/DUF77 family)</fullName>
    </submittedName>
</protein>
<dbReference type="EMBL" id="JAVDXW010000001">
    <property type="protein sequence ID" value="MDR7302537.1"/>
    <property type="molecule type" value="Genomic_DNA"/>
</dbReference>
<gene>
    <name evidence="3" type="ORF">JOF55_002718</name>
</gene>
<feature type="domain" description="Thiamine-binding protein" evidence="2">
    <location>
        <begin position="23"/>
        <end position="79"/>
    </location>
</feature>
<dbReference type="Pfam" id="PF01910">
    <property type="entry name" value="Thiamine_BP"/>
    <property type="match status" value="1"/>
</dbReference>
<organism evidence="3 4">
    <name type="scientific">Haloactinomyces albus</name>
    <dbReference type="NCBI Taxonomy" id="1352928"/>
    <lineage>
        <taxon>Bacteria</taxon>
        <taxon>Bacillati</taxon>
        <taxon>Actinomycetota</taxon>
        <taxon>Actinomycetes</taxon>
        <taxon>Actinopolysporales</taxon>
        <taxon>Actinopolysporaceae</taxon>
        <taxon>Haloactinomyces</taxon>
    </lineage>
</organism>
<evidence type="ECO:0000313" key="3">
    <source>
        <dbReference type="EMBL" id="MDR7302537.1"/>
    </source>
</evidence>
<dbReference type="SUPFAM" id="SSF89957">
    <property type="entry name" value="MTH1187/YkoF-like"/>
    <property type="match status" value="1"/>
</dbReference>
<comment type="caution">
    <text evidence="3">The sequence shown here is derived from an EMBL/GenBank/DDBJ whole genome shotgun (WGS) entry which is preliminary data.</text>
</comment>
<feature type="region of interest" description="Disordered" evidence="1">
    <location>
        <begin position="1"/>
        <end position="28"/>
    </location>
</feature>
<name>A0AAE3ZCR7_9ACTN</name>
<evidence type="ECO:0000259" key="2">
    <source>
        <dbReference type="Pfam" id="PF01910"/>
    </source>
</evidence>
<dbReference type="Gene3D" id="3.30.70.930">
    <property type="match status" value="1"/>
</dbReference>
<dbReference type="InterPro" id="IPR029756">
    <property type="entry name" value="MTH1187/YkoF-like"/>
</dbReference>
<dbReference type="Proteomes" id="UP001180845">
    <property type="component" value="Unassembled WGS sequence"/>
</dbReference>
<evidence type="ECO:0000256" key="1">
    <source>
        <dbReference type="SAM" id="MobiDB-lite"/>
    </source>
</evidence>
<sequence length="89" mass="9446">MHVRAEFTTEPFEGEGEPPAHAFAARDSLRSSGLEPEFGPLGTAISGEREAVLPALASMLDKALDAGADRITMQVSIDDAIVDESAEEF</sequence>
<dbReference type="AlphaFoldDB" id="A0AAE3ZCR7"/>
<keyword evidence="4" id="KW-1185">Reference proteome</keyword>